<name>A0AAX1QKM2_9FIRM</name>
<dbReference type="AlphaFoldDB" id="A0AAX1QKM2"/>
<gene>
    <name evidence="3" type="ORF">C4N27_10495</name>
</gene>
<evidence type="ECO:0000313" key="4">
    <source>
        <dbReference type="Proteomes" id="UP000250997"/>
    </source>
</evidence>
<accession>A0AAX1QKM2</accession>
<feature type="compositionally biased region" description="Polar residues" evidence="1">
    <location>
        <begin position="50"/>
        <end position="60"/>
    </location>
</feature>
<evidence type="ECO:0000256" key="1">
    <source>
        <dbReference type="SAM" id="MobiDB-lite"/>
    </source>
</evidence>
<comment type="caution">
    <text evidence="3">The sequence shown here is derived from an EMBL/GenBank/DDBJ whole genome shotgun (WGS) entry which is preliminary data.</text>
</comment>
<reference evidence="3 4" key="1">
    <citation type="submission" date="2018-02" db="EMBL/GenBank/DDBJ databases">
        <title>Complete genome sequencing of Faecalibacterium prausnitzii strains isolated from the human gut.</title>
        <authorList>
            <person name="Fitzgerald B.C."/>
            <person name="Shkoporov A.N."/>
            <person name="Ross P.R."/>
            <person name="Hill C."/>
        </authorList>
    </citation>
    <scope>NUCLEOTIDE SEQUENCE [LARGE SCALE GENOMIC DNA]</scope>
    <source>
        <strain evidence="3 4">APC942/18-1</strain>
    </source>
</reference>
<organism evidence="3 4">
    <name type="scientific">Faecalibacterium prausnitzii</name>
    <dbReference type="NCBI Taxonomy" id="853"/>
    <lineage>
        <taxon>Bacteria</taxon>
        <taxon>Bacillati</taxon>
        <taxon>Bacillota</taxon>
        <taxon>Clostridia</taxon>
        <taxon>Eubacteriales</taxon>
        <taxon>Oscillospiraceae</taxon>
        <taxon>Faecalibacterium</taxon>
    </lineage>
</organism>
<sequence>MFCENCGHQISDTAKFCSACGHPVGTAPSPGAVAPPAVPAKRESPRLKASSGNGSITKMSGTRRKP</sequence>
<evidence type="ECO:0000313" key="3">
    <source>
        <dbReference type="EMBL" id="RAW49060.1"/>
    </source>
</evidence>
<feature type="region of interest" description="Disordered" evidence="1">
    <location>
        <begin position="29"/>
        <end position="66"/>
    </location>
</feature>
<proteinExistence type="predicted"/>
<dbReference type="EMBL" id="PRLA01000007">
    <property type="protein sequence ID" value="RAW49060.1"/>
    <property type="molecule type" value="Genomic_DNA"/>
</dbReference>
<dbReference type="RefSeq" id="WP_158395149.1">
    <property type="nucleotide sequence ID" value="NZ_CP026548.1"/>
</dbReference>
<dbReference type="Pfam" id="PF13240">
    <property type="entry name" value="Zn_Ribbon_1"/>
    <property type="match status" value="1"/>
</dbReference>
<dbReference type="InterPro" id="IPR026870">
    <property type="entry name" value="Zinc_ribbon_dom"/>
</dbReference>
<feature type="domain" description="Zinc-ribbon" evidence="2">
    <location>
        <begin position="2"/>
        <end position="24"/>
    </location>
</feature>
<dbReference type="Proteomes" id="UP000250997">
    <property type="component" value="Unassembled WGS sequence"/>
</dbReference>
<protein>
    <recommendedName>
        <fullName evidence="2">Zinc-ribbon domain-containing protein</fullName>
    </recommendedName>
</protein>
<evidence type="ECO:0000259" key="2">
    <source>
        <dbReference type="Pfam" id="PF13240"/>
    </source>
</evidence>